<gene>
    <name evidence="6" type="ORF">FHS30_003200</name>
</gene>
<feature type="compositionally biased region" description="Basic and acidic residues" evidence="3">
    <location>
        <begin position="191"/>
        <end position="207"/>
    </location>
</feature>
<evidence type="ECO:0000313" key="7">
    <source>
        <dbReference type="Proteomes" id="UP000559987"/>
    </source>
</evidence>
<accession>A0A839UX97</accession>
<name>A0A839UX97_9GAMM</name>
<proteinExistence type="predicted"/>
<feature type="signal peptide" evidence="4">
    <location>
        <begin position="1"/>
        <end position="22"/>
    </location>
</feature>
<dbReference type="RefSeq" id="WP_183911461.1">
    <property type="nucleotide sequence ID" value="NZ_JACHXZ010000004.1"/>
</dbReference>
<dbReference type="Pfam" id="PF09375">
    <property type="entry name" value="Peptidase_M75"/>
    <property type="match status" value="1"/>
</dbReference>
<dbReference type="InterPro" id="IPR018976">
    <property type="entry name" value="Imelysin-like"/>
</dbReference>
<dbReference type="GO" id="GO:0030313">
    <property type="term" value="C:cell envelope"/>
    <property type="evidence" value="ECO:0007669"/>
    <property type="project" value="UniProtKB-SubCell"/>
</dbReference>
<feature type="chain" id="PRO_5032532547" evidence="4">
    <location>
        <begin position="23"/>
        <end position="383"/>
    </location>
</feature>
<dbReference type="InterPro" id="IPR038352">
    <property type="entry name" value="Imelysin_sf"/>
</dbReference>
<feature type="region of interest" description="Disordered" evidence="3">
    <location>
        <begin position="191"/>
        <end position="212"/>
    </location>
</feature>
<comment type="subcellular location">
    <subcellularLocation>
        <location evidence="1">Cell envelope</location>
    </subcellularLocation>
</comment>
<dbReference type="AlphaFoldDB" id="A0A839UX97"/>
<feature type="domain" description="Imelysin-like" evidence="5">
    <location>
        <begin position="58"/>
        <end position="376"/>
    </location>
</feature>
<sequence length="383" mass="42180">MRTHILALICASLAVVACQEKAAPPASSAPKVTASYTEQVELDDPTRALWEAGLPLLNQSHEQLLGLRLAVQALLKQPDQEQLAKARDQWHQTHDSLQGFSLYFAMADAHPGLFVPLNSLRDRLDGWPIQPGFLDYFDVYSHSGLVNDIAIPVTAKALREAHQQFDPQDRALGLHPIAYLLWGDTGERPASDFARQKPDAKGEDAPKTADMPNNRRRALLGLMVELAIDDLEKLRQAWQAGGNLQQTYLQLNPQQRSEILRIASLYLLEQLLIEQQMQPQLNVAADLDSDFQAHNAYSGRGRNPLAAQLASLHLLAGNAAAADALLNHWTKGASGSWRNQWQAAQRVLSKLPEQGEATETQWVAAIAALQQLAEPLKPVADAP</sequence>
<keyword evidence="7" id="KW-1185">Reference proteome</keyword>
<dbReference type="Proteomes" id="UP000559987">
    <property type="component" value="Unassembled WGS sequence"/>
</dbReference>
<dbReference type="EMBL" id="JACHXZ010000004">
    <property type="protein sequence ID" value="MBB3169987.1"/>
    <property type="molecule type" value="Genomic_DNA"/>
</dbReference>
<evidence type="ECO:0000259" key="5">
    <source>
        <dbReference type="Pfam" id="PF09375"/>
    </source>
</evidence>
<evidence type="ECO:0000256" key="4">
    <source>
        <dbReference type="SAM" id="SignalP"/>
    </source>
</evidence>
<comment type="caution">
    <text evidence="6">The sequence shown here is derived from an EMBL/GenBank/DDBJ whole genome shotgun (WGS) entry which is preliminary data.</text>
</comment>
<protein>
    <submittedName>
        <fullName evidence="6">Putative iron-regulated protein</fullName>
    </submittedName>
</protein>
<dbReference type="Gene3D" id="1.20.1420.20">
    <property type="entry name" value="M75 peptidase, HXXE motif"/>
    <property type="match status" value="1"/>
</dbReference>
<organism evidence="6 7">
    <name type="scientific">Simiduia aestuariiviva</name>
    <dbReference type="NCBI Taxonomy" id="1510459"/>
    <lineage>
        <taxon>Bacteria</taxon>
        <taxon>Pseudomonadati</taxon>
        <taxon>Pseudomonadota</taxon>
        <taxon>Gammaproteobacteria</taxon>
        <taxon>Cellvibrionales</taxon>
        <taxon>Cellvibrionaceae</taxon>
        <taxon>Simiduia</taxon>
    </lineage>
</organism>
<evidence type="ECO:0000256" key="3">
    <source>
        <dbReference type="SAM" id="MobiDB-lite"/>
    </source>
</evidence>
<keyword evidence="2 4" id="KW-0732">Signal</keyword>
<evidence type="ECO:0000313" key="6">
    <source>
        <dbReference type="EMBL" id="MBB3169987.1"/>
    </source>
</evidence>
<dbReference type="PROSITE" id="PS51257">
    <property type="entry name" value="PROKAR_LIPOPROTEIN"/>
    <property type="match status" value="1"/>
</dbReference>
<evidence type="ECO:0000256" key="1">
    <source>
        <dbReference type="ARBA" id="ARBA00004196"/>
    </source>
</evidence>
<evidence type="ECO:0000256" key="2">
    <source>
        <dbReference type="ARBA" id="ARBA00022729"/>
    </source>
</evidence>
<reference evidence="6 7" key="1">
    <citation type="submission" date="2020-08" db="EMBL/GenBank/DDBJ databases">
        <title>Genomic Encyclopedia of Type Strains, Phase III (KMG-III): the genomes of soil and plant-associated and newly described type strains.</title>
        <authorList>
            <person name="Whitman W."/>
        </authorList>
    </citation>
    <scope>NUCLEOTIDE SEQUENCE [LARGE SCALE GENOMIC DNA]</scope>
    <source>
        <strain evidence="6 7">CECT 8571</strain>
    </source>
</reference>